<dbReference type="OrthoDB" id="9814826at2"/>
<dbReference type="EMBL" id="FPLD01000035">
    <property type="protein sequence ID" value="SGY89258.1"/>
    <property type="molecule type" value="Genomic_DNA"/>
</dbReference>
<dbReference type="RefSeq" id="WP_075496977.1">
    <property type="nucleotide sequence ID" value="NZ_CAWRBC010000164.1"/>
</dbReference>
<proteinExistence type="inferred from homology"/>
<dbReference type="CDD" id="cd06193">
    <property type="entry name" value="siderophore_interacting"/>
    <property type="match status" value="1"/>
</dbReference>
<name>A0A1L0AN99_9GAMM</name>
<evidence type="ECO:0000313" key="3">
    <source>
        <dbReference type="EMBL" id="SGY89258.1"/>
    </source>
</evidence>
<dbReference type="PROSITE" id="PS51384">
    <property type="entry name" value="FAD_FR"/>
    <property type="match status" value="1"/>
</dbReference>
<dbReference type="InterPro" id="IPR017938">
    <property type="entry name" value="Riboflavin_synthase-like_b-brl"/>
</dbReference>
<dbReference type="InterPro" id="IPR013113">
    <property type="entry name" value="SIP_FAD-bd"/>
</dbReference>
<gene>
    <name evidence="3" type="ORF">NVI5450_0972</name>
</gene>
<accession>A0A1L0AN99</accession>
<evidence type="ECO:0000259" key="2">
    <source>
        <dbReference type="PROSITE" id="PS51384"/>
    </source>
</evidence>
<comment type="similarity">
    <text evidence="1">Belongs to the SIP oxidoreductase family.</text>
</comment>
<dbReference type="Gene3D" id="3.40.50.80">
    <property type="entry name" value="Nucleotide-binding domain of ferredoxin-NADP reductase (FNR) module"/>
    <property type="match status" value="1"/>
</dbReference>
<reference evidence="3 4" key="1">
    <citation type="submission" date="2016-11" db="EMBL/GenBank/DDBJ databases">
        <authorList>
            <person name="Jaros S."/>
            <person name="Januszkiewicz K."/>
            <person name="Wedrychowicz H."/>
        </authorList>
    </citation>
    <scope>NUCLEOTIDE SEQUENCE [LARGE SCALE GENOMIC DNA]</scope>
    <source>
        <strain evidence="3">NVI 5450</strain>
    </source>
</reference>
<dbReference type="GO" id="GO:0016491">
    <property type="term" value="F:oxidoreductase activity"/>
    <property type="evidence" value="ECO:0007669"/>
    <property type="project" value="InterPro"/>
</dbReference>
<dbReference type="InterPro" id="IPR017927">
    <property type="entry name" value="FAD-bd_FR_type"/>
</dbReference>
<dbReference type="InterPro" id="IPR039261">
    <property type="entry name" value="FNR_nucleotide-bd"/>
</dbReference>
<dbReference type="PANTHER" id="PTHR30157:SF0">
    <property type="entry name" value="NADPH-DEPENDENT FERRIC-CHELATE REDUCTASE"/>
    <property type="match status" value="1"/>
</dbReference>
<dbReference type="Pfam" id="PF04954">
    <property type="entry name" value="SIP"/>
    <property type="match status" value="1"/>
</dbReference>
<dbReference type="InterPro" id="IPR007037">
    <property type="entry name" value="SIP_rossman_dom"/>
</dbReference>
<sequence>MSKNPNSRVLTVIDSQQLTPNMQRISFQADELSDFPSDAAGGYIKLLFTEQGNTDISQLTADERPKMRTYTIRHLRQALNQLDVDFVRHEHLSIIDNNSDDNSKGCNSRIGGFAAAWSQSVSIGDTISIAGPGMIKPVNINTDWYFLVADMTALPALSAQLTKLPTAASGYAVIEINHQDDKQTLVKPEGIEIIWVVADDAKTNLLTQVKALTWQQGEVSVWCACEFSAMRALRVYFRNDKSVDKDNLYISSYWKSGCTEDGHKIAKRDDNLAEDSLAKKRVQ</sequence>
<feature type="domain" description="FAD-binding FR-type" evidence="2">
    <location>
        <begin position="5"/>
        <end position="139"/>
    </location>
</feature>
<dbReference type="Gene3D" id="2.40.30.10">
    <property type="entry name" value="Translation factors"/>
    <property type="match status" value="1"/>
</dbReference>
<evidence type="ECO:0000313" key="4">
    <source>
        <dbReference type="Proteomes" id="UP000183794"/>
    </source>
</evidence>
<dbReference type="PANTHER" id="PTHR30157">
    <property type="entry name" value="FERRIC REDUCTASE, NADPH-DEPENDENT"/>
    <property type="match status" value="1"/>
</dbReference>
<dbReference type="SUPFAM" id="SSF63380">
    <property type="entry name" value="Riboflavin synthase domain-like"/>
    <property type="match status" value="1"/>
</dbReference>
<organism evidence="3 4">
    <name type="scientific">Moritella viscosa</name>
    <dbReference type="NCBI Taxonomy" id="80854"/>
    <lineage>
        <taxon>Bacteria</taxon>
        <taxon>Pseudomonadati</taxon>
        <taxon>Pseudomonadota</taxon>
        <taxon>Gammaproteobacteria</taxon>
        <taxon>Alteromonadales</taxon>
        <taxon>Moritellaceae</taxon>
        <taxon>Moritella</taxon>
    </lineage>
</organism>
<dbReference type="Pfam" id="PF08021">
    <property type="entry name" value="FAD_binding_9"/>
    <property type="match status" value="1"/>
</dbReference>
<dbReference type="Proteomes" id="UP000183794">
    <property type="component" value="Unassembled WGS sequence"/>
</dbReference>
<dbReference type="AlphaFoldDB" id="A0A1L0AN99"/>
<protein>
    <submittedName>
        <fullName evidence="3">Vulnibactin utilization protein ViuB</fullName>
    </submittedName>
</protein>
<dbReference type="InterPro" id="IPR039374">
    <property type="entry name" value="SIP_fam"/>
</dbReference>
<evidence type="ECO:0000256" key="1">
    <source>
        <dbReference type="ARBA" id="ARBA00035644"/>
    </source>
</evidence>